<organism evidence="3 4">
    <name type="scientific">Streptomyces tunisiensis</name>
    <dbReference type="NCBI Taxonomy" id="948699"/>
    <lineage>
        <taxon>Bacteria</taxon>
        <taxon>Bacillati</taxon>
        <taxon>Actinomycetota</taxon>
        <taxon>Actinomycetes</taxon>
        <taxon>Kitasatosporales</taxon>
        <taxon>Streptomycetaceae</taxon>
        <taxon>Streptomyces</taxon>
    </lineage>
</organism>
<evidence type="ECO:0000256" key="1">
    <source>
        <dbReference type="SAM" id="MobiDB-lite"/>
    </source>
</evidence>
<feature type="region of interest" description="Disordered" evidence="1">
    <location>
        <begin position="77"/>
        <end position="106"/>
    </location>
</feature>
<protein>
    <recommendedName>
        <fullName evidence="5">DUF2797 domain-containing protein</fullName>
    </recommendedName>
</protein>
<keyword evidence="2" id="KW-0812">Transmembrane</keyword>
<dbReference type="InterPro" id="IPR021246">
    <property type="entry name" value="DUF2797"/>
</dbReference>
<evidence type="ECO:0000256" key="2">
    <source>
        <dbReference type="SAM" id="Phobius"/>
    </source>
</evidence>
<accession>A0ABP7Y8D1</accession>
<dbReference type="Pfam" id="PF10977">
    <property type="entry name" value="DUF2797"/>
    <property type="match status" value="1"/>
</dbReference>
<evidence type="ECO:0000313" key="3">
    <source>
        <dbReference type="EMBL" id="GAA4132116.1"/>
    </source>
</evidence>
<name>A0ABP7Y8D1_9ACTN</name>
<evidence type="ECO:0008006" key="5">
    <source>
        <dbReference type="Google" id="ProtNLM"/>
    </source>
</evidence>
<sequence>MARRNQSFSTAGPLLAAGAAVDVLALLVTWALHLAGWGKPSGPRPREEWSWRVRDSGVRAGHAECLGCRMAGRRGGTAVVPARPVQREDNPAGRQSEAESRPPEPAYQYQCQWGPLLSAGMAQAWRCAGLSWTAGGPVLIWDGGRRSTLAWGKTVAFGVAEGGARTCVGARGNMCPLAARVSARSTGPRCGECARLDRAHSVAADTLADDPRPYRVYLAWFGPGMTKVGITAERRGPARLLEQGAICFSWLGTGPLMAARRTEELLRAALRVPDRIPYAAKRAARAALPSAGEERAAEIAGLHARALVLTGWPESLVPAPFRPVDHVEAFGLAEAPEPVGVVGELAAGGAVSGELVAAAGPDLHLATDRGVLVLDTRLLPGWELLPGGGRRVEVPVRALRERPTAQDGLF</sequence>
<dbReference type="EMBL" id="BAABBU010000011">
    <property type="protein sequence ID" value="GAA4132116.1"/>
    <property type="molecule type" value="Genomic_DNA"/>
</dbReference>
<keyword evidence="2" id="KW-0472">Membrane</keyword>
<comment type="caution">
    <text evidence="3">The sequence shown here is derived from an EMBL/GenBank/DDBJ whole genome shotgun (WGS) entry which is preliminary data.</text>
</comment>
<feature type="transmembrane region" description="Helical" evidence="2">
    <location>
        <begin position="12"/>
        <end position="37"/>
    </location>
</feature>
<keyword evidence="4" id="KW-1185">Reference proteome</keyword>
<proteinExistence type="predicted"/>
<gene>
    <name evidence="3" type="ORF">GCM10022285_22230</name>
</gene>
<dbReference type="Proteomes" id="UP001501845">
    <property type="component" value="Unassembled WGS sequence"/>
</dbReference>
<keyword evidence="2" id="KW-1133">Transmembrane helix</keyword>
<reference evidence="4" key="1">
    <citation type="journal article" date="2019" name="Int. J. Syst. Evol. Microbiol.">
        <title>The Global Catalogue of Microorganisms (GCM) 10K type strain sequencing project: providing services to taxonomists for standard genome sequencing and annotation.</title>
        <authorList>
            <consortium name="The Broad Institute Genomics Platform"/>
            <consortium name="The Broad Institute Genome Sequencing Center for Infectious Disease"/>
            <person name="Wu L."/>
            <person name="Ma J."/>
        </authorList>
    </citation>
    <scope>NUCLEOTIDE SEQUENCE [LARGE SCALE GENOMIC DNA]</scope>
    <source>
        <strain evidence="4">JCM 17589</strain>
    </source>
</reference>
<evidence type="ECO:0000313" key="4">
    <source>
        <dbReference type="Proteomes" id="UP001501845"/>
    </source>
</evidence>
<feature type="compositionally biased region" description="Basic and acidic residues" evidence="1">
    <location>
        <begin position="85"/>
        <end position="102"/>
    </location>
</feature>